<comment type="caution">
    <text evidence="2">The sequence shown here is derived from an EMBL/GenBank/DDBJ whole genome shotgun (WGS) entry which is preliminary data.</text>
</comment>
<evidence type="ECO:0000259" key="1">
    <source>
        <dbReference type="Pfam" id="PF06985"/>
    </source>
</evidence>
<dbReference type="Proteomes" id="UP000772434">
    <property type="component" value="Unassembled WGS sequence"/>
</dbReference>
<dbReference type="Pfam" id="PF06985">
    <property type="entry name" value="HET"/>
    <property type="match status" value="1"/>
</dbReference>
<evidence type="ECO:0000313" key="3">
    <source>
        <dbReference type="Proteomes" id="UP000772434"/>
    </source>
</evidence>
<dbReference type="InterPro" id="IPR010730">
    <property type="entry name" value="HET"/>
</dbReference>
<protein>
    <submittedName>
        <fullName evidence="2">Heterokaryon incompatibility protein-domain-containing protein</fullName>
    </submittedName>
</protein>
<name>A0A9P5TZI0_9AGAR</name>
<dbReference type="OrthoDB" id="674604at2759"/>
<dbReference type="AlphaFoldDB" id="A0A9P5TZI0"/>
<keyword evidence="3" id="KW-1185">Reference proteome</keyword>
<evidence type="ECO:0000313" key="2">
    <source>
        <dbReference type="EMBL" id="KAF9059493.1"/>
    </source>
</evidence>
<dbReference type="PANTHER" id="PTHR10622:SF10">
    <property type="entry name" value="HET DOMAIN-CONTAINING PROTEIN"/>
    <property type="match status" value="1"/>
</dbReference>
<dbReference type="EMBL" id="JADNRY010000297">
    <property type="protein sequence ID" value="KAF9059493.1"/>
    <property type="molecule type" value="Genomic_DNA"/>
</dbReference>
<dbReference type="PANTHER" id="PTHR10622">
    <property type="entry name" value="HET DOMAIN-CONTAINING PROTEIN"/>
    <property type="match status" value="1"/>
</dbReference>
<accession>A0A9P5TZI0</accession>
<feature type="domain" description="Heterokaryon incompatibility" evidence="1">
    <location>
        <begin position="25"/>
        <end position="115"/>
    </location>
</feature>
<organism evidence="2 3">
    <name type="scientific">Rhodocollybia butyracea</name>
    <dbReference type="NCBI Taxonomy" id="206335"/>
    <lineage>
        <taxon>Eukaryota</taxon>
        <taxon>Fungi</taxon>
        <taxon>Dikarya</taxon>
        <taxon>Basidiomycota</taxon>
        <taxon>Agaricomycotina</taxon>
        <taxon>Agaricomycetes</taxon>
        <taxon>Agaricomycetidae</taxon>
        <taxon>Agaricales</taxon>
        <taxon>Marasmiineae</taxon>
        <taxon>Omphalotaceae</taxon>
        <taxon>Rhodocollybia</taxon>
    </lineage>
</organism>
<reference evidence="2" key="1">
    <citation type="submission" date="2020-11" db="EMBL/GenBank/DDBJ databases">
        <authorList>
            <consortium name="DOE Joint Genome Institute"/>
            <person name="Ahrendt S."/>
            <person name="Riley R."/>
            <person name="Andreopoulos W."/>
            <person name="Labutti K."/>
            <person name="Pangilinan J."/>
            <person name="Ruiz-Duenas F.J."/>
            <person name="Barrasa J.M."/>
            <person name="Sanchez-Garcia M."/>
            <person name="Camarero S."/>
            <person name="Miyauchi S."/>
            <person name="Serrano A."/>
            <person name="Linde D."/>
            <person name="Babiker R."/>
            <person name="Drula E."/>
            <person name="Ayuso-Fernandez I."/>
            <person name="Pacheco R."/>
            <person name="Padilla G."/>
            <person name="Ferreira P."/>
            <person name="Barriuso J."/>
            <person name="Kellner H."/>
            <person name="Castanera R."/>
            <person name="Alfaro M."/>
            <person name="Ramirez L."/>
            <person name="Pisabarro A.G."/>
            <person name="Kuo A."/>
            <person name="Tritt A."/>
            <person name="Lipzen A."/>
            <person name="He G."/>
            <person name="Yan M."/>
            <person name="Ng V."/>
            <person name="Cullen D."/>
            <person name="Martin F."/>
            <person name="Rosso M.-N."/>
            <person name="Henrissat B."/>
            <person name="Hibbett D."/>
            <person name="Martinez A.T."/>
            <person name="Grigoriev I.V."/>
        </authorList>
    </citation>
    <scope>NUCLEOTIDE SEQUENCE</scope>
    <source>
        <strain evidence="2">AH 40177</strain>
    </source>
</reference>
<gene>
    <name evidence="2" type="ORF">BDP27DRAFT_1238694</name>
</gene>
<proteinExistence type="predicted"/>
<sequence length="258" mass="29884">MRLLQITNTDPELIYFANELEIPNYVILSHVWGDEEVTFQDIQDPLKRKDMKGWSKVVGACKQARSEDWEYIWIDTCCIDKSSSAELSEAINSMYRYYRKAEVCYAYLTDMQNDHLGRSFDLNFRMCRWFTRGWMLQELIAPPTVFFFTNEWMKIGTKASLQETITDITGIPSEVLLSQDGPSECSIAARMSWAAGRETTLLSVYSDRTLTAYISDVPRSYSVSKLCTFIVIFRYHVDICSSLLFGFHLFSLQDIFSV</sequence>